<dbReference type="SUPFAM" id="SSF50022">
    <property type="entry name" value="ISP domain"/>
    <property type="match status" value="1"/>
</dbReference>
<evidence type="ECO:0000256" key="3">
    <source>
        <dbReference type="ARBA" id="ARBA00023004"/>
    </source>
</evidence>
<sequence length="136" mass="14275">MDKRAFIKKASLVTVLASFGLTLESCSSDDEPTPGNTSKTTIDLNTSPFSSLKSPGGWVLHPTQKILLVNVGGTISAFSSVCTHEGCSTDWSFSGEFLCGCHGSRFDTSGNVTNGPASRPLSRISVTRDGDTLTLG</sequence>
<accession>A0ABW7N3Y1</accession>
<evidence type="ECO:0000313" key="9">
    <source>
        <dbReference type="Proteomes" id="UP001610063"/>
    </source>
</evidence>
<keyword evidence="1" id="KW-0001">2Fe-2S</keyword>
<reference evidence="8 9" key="1">
    <citation type="journal article" date="2013" name="Int. J. Syst. Evol. Microbiol.">
        <title>Marinoscillum luteum sp. nov., isolated from marine sediment.</title>
        <authorList>
            <person name="Cha I.T."/>
            <person name="Park S.J."/>
            <person name="Kim S.J."/>
            <person name="Kim J.G."/>
            <person name="Jung M.Y."/>
            <person name="Shin K.S."/>
            <person name="Kwon K.K."/>
            <person name="Yang S.H."/>
            <person name="Seo Y.S."/>
            <person name="Rhee S.K."/>
        </authorList>
    </citation>
    <scope>NUCLEOTIDE SEQUENCE [LARGE SCALE GENOMIC DNA]</scope>
    <source>
        <strain evidence="8 9">KCTC 23939</strain>
    </source>
</reference>
<dbReference type="CDD" id="cd03467">
    <property type="entry name" value="Rieske"/>
    <property type="match status" value="1"/>
</dbReference>
<evidence type="ECO:0000256" key="1">
    <source>
        <dbReference type="ARBA" id="ARBA00022714"/>
    </source>
</evidence>
<dbReference type="Proteomes" id="UP001610063">
    <property type="component" value="Unassembled WGS sequence"/>
</dbReference>
<dbReference type="Gene3D" id="2.102.10.10">
    <property type="entry name" value="Rieske [2Fe-2S] iron-sulphur domain"/>
    <property type="match status" value="1"/>
</dbReference>
<comment type="cofactor">
    <cofactor evidence="6">
        <name>[2Fe-2S] cluster</name>
        <dbReference type="ChEBI" id="CHEBI:190135"/>
    </cofactor>
</comment>
<dbReference type="EMBL" id="JBIPKE010000011">
    <property type="protein sequence ID" value="MFH6982288.1"/>
    <property type="molecule type" value="Genomic_DNA"/>
</dbReference>
<dbReference type="PANTHER" id="PTHR10134">
    <property type="entry name" value="CYTOCHROME B-C1 COMPLEX SUBUNIT RIESKE, MITOCHONDRIAL"/>
    <property type="match status" value="1"/>
</dbReference>
<evidence type="ECO:0000256" key="6">
    <source>
        <dbReference type="ARBA" id="ARBA00034078"/>
    </source>
</evidence>
<dbReference type="PRINTS" id="PR00162">
    <property type="entry name" value="RIESKE"/>
</dbReference>
<keyword evidence="4" id="KW-0411">Iron-sulfur</keyword>
<evidence type="ECO:0000256" key="4">
    <source>
        <dbReference type="ARBA" id="ARBA00023014"/>
    </source>
</evidence>
<proteinExistence type="predicted"/>
<gene>
    <name evidence="8" type="ORF">ACHKAR_02505</name>
</gene>
<dbReference type="PROSITE" id="PS51296">
    <property type="entry name" value="RIESKE"/>
    <property type="match status" value="1"/>
</dbReference>
<dbReference type="InterPro" id="IPR017941">
    <property type="entry name" value="Rieske_2Fe-2S"/>
</dbReference>
<dbReference type="Pfam" id="PF00355">
    <property type="entry name" value="Rieske"/>
    <property type="match status" value="1"/>
</dbReference>
<evidence type="ECO:0000313" key="8">
    <source>
        <dbReference type="EMBL" id="MFH6982288.1"/>
    </source>
</evidence>
<organism evidence="8 9">
    <name type="scientific">Marinoscillum luteum</name>
    <dbReference type="NCBI Taxonomy" id="861051"/>
    <lineage>
        <taxon>Bacteria</taxon>
        <taxon>Pseudomonadati</taxon>
        <taxon>Bacteroidota</taxon>
        <taxon>Cytophagia</taxon>
        <taxon>Cytophagales</taxon>
        <taxon>Reichenbachiellaceae</taxon>
        <taxon>Marinoscillum</taxon>
    </lineage>
</organism>
<protein>
    <submittedName>
        <fullName evidence="8">Ubiquinol-cytochrome c reductase iron-sulfur subunit</fullName>
    </submittedName>
</protein>
<comment type="caution">
    <text evidence="8">The sequence shown here is derived from an EMBL/GenBank/DDBJ whole genome shotgun (WGS) entry which is preliminary data.</text>
</comment>
<keyword evidence="5" id="KW-1015">Disulfide bond</keyword>
<feature type="domain" description="Rieske" evidence="7">
    <location>
        <begin position="44"/>
        <end position="135"/>
    </location>
</feature>
<keyword evidence="2" id="KW-0479">Metal-binding</keyword>
<dbReference type="InterPro" id="IPR014349">
    <property type="entry name" value="Rieske_Fe-S_prot"/>
</dbReference>
<keyword evidence="9" id="KW-1185">Reference proteome</keyword>
<evidence type="ECO:0000259" key="7">
    <source>
        <dbReference type="PROSITE" id="PS51296"/>
    </source>
</evidence>
<evidence type="ECO:0000256" key="2">
    <source>
        <dbReference type="ARBA" id="ARBA00022723"/>
    </source>
</evidence>
<dbReference type="InterPro" id="IPR036922">
    <property type="entry name" value="Rieske_2Fe-2S_sf"/>
</dbReference>
<keyword evidence="3" id="KW-0408">Iron</keyword>
<dbReference type="RefSeq" id="WP_395416035.1">
    <property type="nucleotide sequence ID" value="NZ_JBIPKE010000011.1"/>
</dbReference>
<dbReference type="InterPro" id="IPR005805">
    <property type="entry name" value="Rieske_Fe-S_prot_C"/>
</dbReference>
<name>A0ABW7N3Y1_9BACT</name>
<evidence type="ECO:0000256" key="5">
    <source>
        <dbReference type="ARBA" id="ARBA00023157"/>
    </source>
</evidence>